<evidence type="ECO:0000256" key="2">
    <source>
        <dbReference type="SAM" id="MobiDB-lite"/>
    </source>
</evidence>
<name>A0A2S5TE76_9GAMM</name>
<protein>
    <recommendedName>
        <fullName evidence="4">OmpA-like domain-containing protein</fullName>
    </recommendedName>
</protein>
<feature type="chain" id="PRO_5015412317" description="OmpA-like domain-containing protein" evidence="3">
    <location>
        <begin position="26"/>
        <end position="266"/>
    </location>
</feature>
<evidence type="ECO:0000259" key="4">
    <source>
        <dbReference type="PROSITE" id="PS51123"/>
    </source>
</evidence>
<organism evidence="5 6">
    <name type="scientific">Solimonas fluminis</name>
    <dbReference type="NCBI Taxonomy" id="2086571"/>
    <lineage>
        <taxon>Bacteria</taxon>
        <taxon>Pseudomonadati</taxon>
        <taxon>Pseudomonadota</taxon>
        <taxon>Gammaproteobacteria</taxon>
        <taxon>Nevskiales</taxon>
        <taxon>Nevskiaceae</taxon>
        <taxon>Solimonas</taxon>
    </lineage>
</organism>
<evidence type="ECO:0000313" key="5">
    <source>
        <dbReference type="EMBL" id="PPE73291.1"/>
    </source>
</evidence>
<keyword evidence="1" id="KW-0472">Membrane</keyword>
<sequence>MKHRSHSAPAALFALAALLQGPAWAQPADADGDGAADTLDECPGTVAGTLVDRKGCAARIPPLPADEFPEAAAEAAAAQAPAPAPAPAPEASAAAAAPAPLAAAEPAPAPAAAEPSAAEPSPVAAYDPPPPAPAPSYEPVPQPAAPVPWTPPAVALPPGVTLLPAATPSAVPPPSPSLAAVPFDPSSARLNGAARKQLDGVLAALRAQPALQLQVIGHSAAGEAGGLALARAQAVRTFLGDLGIATARLKASGQAGGGAEVEFKPL</sequence>
<dbReference type="CDD" id="cd07185">
    <property type="entry name" value="OmpA_C-like"/>
    <property type="match status" value="1"/>
</dbReference>
<gene>
    <name evidence="5" type="ORF">C3942_13535</name>
</gene>
<feature type="region of interest" description="Disordered" evidence="2">
    <location>
        <begin position="70"/>
        <end position="141"/>
    </location>
</feature>
<comment type="caution">
    <text evidence="5">The sequence shown here is derived from an EMBL/GenBank/DDBJ whole genome shotgun (WGS) entry which is preliminary data.</text>
</comment>
<feature type="signal peptide" evidence="3">
    <location>
        <begin position="1"/>
        <end position="25"/>
    </location>
</feature>
<feature type="compositionally biased region" description="Low complexity" evidence="2">
    <location>
        <begin position="89"/>
        <end position="126"/>
    </location>
</feature>
<evidence type="ECO:0000256" key="3">
    <source>
        <dbReference type="SAM" id="SignalP"/>
    </source>
</evidence>
<reference evidence="5 6" key="1">
    <citation type="submission" date="2018-02" db="EMBL/GenBank/DDBJ databases">
        <title>Genome sequencing of Solimonas sp. HR-BB.</title>
        <authorList>
            <person name="Lee Y."/>
            <person name="Jeon C.O."/>
        </authorList>
    </citation>
    <scope>NUCLEOTIDE SEQUENCE [LARGE SCALE GENOMIC DNA]</scope>
    <source>
        <strain evidence="5 6">HR-BB</strain>
    </source>
</reference>
<keyword evidence="6" id="KW-1185">Reference proteome</keyword>
<proteinExistence type="predicted"/>
<dbReference type="InterPro" id="IPR006665">
    <property type="entry name" value="OmpA-like"/>
</dbReference>
<dbReference type="Proteomes" id="UP000238220">
    <property type="component" value="Unassembled WGS sequence"/>
</dbReference>
<accession>A0A2S5TE76</accession>
<feature type="compositionally biased region" description="Pro residues" evidence="2">
    <location>
        <begin position="127"/>
        <end position="141"/>
    </location>
</feature>
<feature type="compositionally biased region" description="Low complexity" evidence="2">
    <location>
        <begin position="70"/>
        <end position="81"/>
    </location>
</feature>
<evidence type="ECO:0000256" key="1">
    <source>
        <dbReference type="PROSITE-ProRule" id="PRU00473"/>
    </source>
</evidence>
<keyword evidence="3" id="KW-0732">Signal</keyword>
<dbReference type="GO" id="GO:0016020">
    <property type="term" value="C:membrane"/>
    <property type="evidence" value="ECO:0007669"/>
    <property type="project" value="UniProtKB-UniRule"/>
</dbReference>
<dbReference type="SUPFAM" id="SSF103647">
    <property type="entry name" value="TSP type-3 repeat"/>
    <property type="match status" value="1"/>
</dbReference>
<dbReference type="InterPro" id="IPR036737">
    <property type="entry name" value="OmpA-like_sf"/>
</dbReference>
<evidence type="ECO:0000313" key="6">
    <source>
        <dbReference type="Proteomes" id="UP000238220"/>
    </source>
</evidence>
<dbReference type="SUPFAM" id="SSF103088">
    <property type="entry name" value="OmpA-like"/>
    <property type="match status" value="1"/>
</dbReference>
<dbReference type="EMBL" id="PSNW01000007">
    <property type="protein sequence ID" value="PPE73291.1"/>
    <property type="molecule type" value="Genomic_DNA"/>
</dbReference>
<dbReference type="InterPro" id="IPR028974">
    <property type="entry name" value="TSP_type-3_rpt"/>
</dbReference>
<dbReference type="Gene3D" id="3.30.1330.60">
    <property type="entry name" value="OmpA-like domain"/>
    <property type="match status" value="1"/>
</dbReference>
<dbReference type="RefSeq" id="WP_104230887.1">
    <property type="nucleotide sequence ID" value="NZ_PSNW01000007.1"/>
</dbReference>
<dbReference type="PROSITE" id="PS51123">
    <property type="entry name" value="OMPA_2"/>
    <property type="match status" value="1"/>
</dbReference>
<feature type="domain" description="OmpA-like" evidence="4">
    <location>
        <begin position="170"/>
        <end position="266"/>
    </location>
</feature>
<dbReference type="OrthoDB" id="9757969at2"/>
<dbReference type="AlphaFoldDB" id="A0A2S5TE76"/>
<dbReference type="GO" id="GO:0005509">
    <property type="term" value="F:calcium ion binding"/>
    <property type="evidence" value="ECO:0007669"/>
    <property type="project" value="InterPro"/>
</dbReference>
<dbReference type="Pfam" id="PF00691">
    <property type="entry name" value="OmpA"/>
    <property type="match status" value="1"/>
</dbReference>